<comment type="similarity">
    <text evidence="3">Belongs to the acetyltransferase family. RimJ subfamily.</text>
</comment>
<keyword evidence="5" id="KW-0687">Ribonucleoprotein</keyword>
<proteinExistence type="inferred from homology"/>
<dbReference type="Proteomes" id="UP000318103">
    <property type="component" value="Unassembled WGS sequence"/>
</dbReference>
<dbReference type="PROSITE" id="PS51186">
    <property type="entry name" value="GNAT"/>
    <property type="match status" value="1"/>
</dbReference>
<comment type="caution">
    <text evidence="5">The sequence shown here is derived from an EMBL/GenBank/DDBJ whole genome shotgun (WGS) entry which is preliminary data.</text>
</comment>
<keyword evidence="1 5" id="KW-0808">Transferase</keyword>
<dbReference type="InterPro" id="IPR000182">
    <property type="entry name" value="GNAT_dom"/>
</dbReference>
<accession>A0A542SXG4</accession>
<dbReference type="Gene3D" id="3.40.630.30">
    <property type="match status" value="1"/>
</dbReference>
<gene>
    <name evidence="5" type="ORF">FB563_8301</name>
</gene>
<name>A0A542SXG4_9ACTN</name>
<keyword evidence="2" id="KW-0012">Acyltransferase</keyword>
<dbReference type="Pfam" id="PF13302">
    <property type="entry name" value="Acetyltransf_3"/>
    <property type="match status" value="1"/>
</dbReference>
<protein>
    <submittedName>
        <fullName evidence="5">[SSU ribosomal protein S5P]-alanine acetyltransferase</fullName>
    </submittedName>
</protein>
<dbReference type="RefSeq" id="WP_055708740.1">
    <property type="nucleotide sequence ID" value="NZ_JBPJFI010000003.1"/>
</dbReference>
<dbReference type="InterPro" id="IPR051531">
    <property type="entry name" value="N-acetyltransferase"/>
</dbReference>
<dbReference type="PANTHER" id="PTHR43792">
    <property type="entry name" value="GNAT FAMILY, PUTATIVE (AFU_ORTHOLOGUE AFUA_3G00765)-RELATED-RELATED"/>
    <property type="match status" value="1"/>
</dbReference>
<sequence length="186" mass="20771">MDIGSEEIAGGVILRLAGPADAPALCTAYAENRKHLEPWQPRRPESFFTVAGQAQRLEEQERHRADGRLVPWLLEADGRVVGAITLSGIVMGAFCSSYLGYWVTEDQQGRGLATAAVERVCRIARDRVGLHRIEATTLPENTGSQRVLEKCGFEAIGMAPRYLHIDGQWRDHRMYQRVLHDDHPAL</sequence>
<evidence type="ECO:0000313" key="5">
    <source>
        <dbReference type="EMBL" id="TQK79306.1"/>
    </source>
</evidence>
<organism evidence="5 6">
    <name type="scientific">Streptomyces puniciscabiei</name>
    <dbReference type="NCBI Taxonomy" id="164348"/>
    <lineage>
        <taxon>Bacteria</taxon>
        <taxon>Bacillati</taxon>
        <taxon>Actinomycetota</taxon>
        <taxon>Actinomycetes</taxon>
        <taxon>Kitasatosporales</taxon>
        <taxon>Streptomycetaceae</taxon>
        <taxon>Streptomyces</taxon>
    </lineage>
</organism>
<dbReference type="PANTHER" id="PTHR43792:SF8">
    <property type="entry name" value="[RIBOSOMAL PROTEIN US5]-ALANINE N-ACETYLTRANSFERASE"/>
    <property type="match status" value="1"/>
</dbReference>
<dbReference type="CDD" id="cd04301">
    <property type="entry name" value="NAT_SF"/>
    <property type="match status" value="1"/>
</dbReference>
<dbReference type="OrthoDB" id="5242221at2"/>
<evidence type="ECO:0000256" key="2">
    <source>
        <dbReference type="ARBA" id="ARBA00023315"/>
    </source>
</evidence>
<evidence type="ECO:0000313" key="6">
    <source>
        <dbReference type="Proteomes" id="UP000318103"/>
    </source>
</evidence>
<keyword evidence="5" id="KW-0689">Ribosomal protein</keyword>
<keyword evidence="6" id="KW-1185">Reference proteome</keyword>
<evidence type="ECO:0000256" key="3">
    <source>
        <dbReference type="ARBA" id="ARBA00038502"/>
    </source>
</evidence>
<evidence type="ECO:0000256" key="1">
    <source>
        <dbReference type="ARBA" id="ARBA00022679"/>
    </source>
</evidence>
<evidence type="ECO:0000259" key="4">
    <source>
        <dbReference type="PROSITE" id="PS51186"/>
    </source>
</evidence>
<dbReference type="AlphaFoldDB" id="A0A542SXG4"/>
<reference evidence="5 6" key="1">
    <citation type="submission" date="2019-06" db="EMBL/GenBank/DDBJ databases">
        <title>Sequencing the genomes of 1000 actinobacteria strains.</title>
        <authorList>
            <person name="Klenk H.-P."/>
        </authorList>
    </citation>
    <scope>NUCLEOTIDE SEQUENCE [LARGE SCALE GENOMIC DNA]</scope>
    <source>
        <strain evidence="5 6">DSM 41929</strain>
    </source>
</reference>
<dbReference type="GO" id="GO:0005840">
    <property type="term" value="C:ribosome"/>
    <property type="evidence" value="ECO:0007669"/>
    <property type="project" value="UniProtKB-KW"/>
</dbReference>
<dbReference type="InterPro" id="IPR016181">
    <property type="entry name" value="Acyl_CoA_acyltransferase"/>
</dbReference>
<dbReference type="GO" id="GO:0005737">
    <property type="term" value="C:cytoplasm"/>
    <property type="evidence" value="ECO:0007669"/>
    <property type="project" value="TreeGrafter"/>
</dbReference>
<dbReference type="EMBL" id="VFNX01000007">
    <property type="protein sequence ID" value="TQK79306.1"/>
    <property type="molecule type" value="Genomic_DNA"/>
</dbReference>
<dbReference type="SUPFAM" id="SSF55729">
    <property type="entry name" value="Acyl-CoA N-acyltransferases (Nat)"/>
    <property type="match status" value="1"/>
</dbReference>
<dbReference type="GO" id="GO:0008999">
    <property type="term" value="F:protein-N-terminal-alanine acetyltransferase activity"/>
    <property type="evidence" value="ECO:0007669"/>
    <property type="project" value="TreeGrafter"/>
</dbReference>
<feature type="domain" description="N-acetyltransferase" evidence="4">
    <location>
        <begin position="12"/>
        <end position="175"/>
    </location>
</feature>